<dbReference type="Gene3D" id="3.90.190.10">
    <property type="entry name" value="Protein tyrosine phosphatase superfamily"/>
    <property type="match status" value="1"/>
</dbReference>
<dbReference type="GO" id="GO:0005886">
    <property type="term" value="C:plasma membrane"/>
    <property type="evidence" value="ECO:0007669"/>
    <property type="project" value="TreeGrafter"/>
</dbReference>
<dbReference type="InterPro" id="IPR016130">
    <property type="entry name" value="Tyr_Pase_AS"/>
</dbReference>
<sequence>MFNLPPFIRYGPRVPAISLFFFLLACMQHGSHCVSIYRPRSQLFCTQTMNPNNLIRAIVSAPKKSFHDTENWLDLSYVTPRMIVAAGPSDNFISNIFRSPVDTVVSHLNRYKSGNQTHWHIWNLRGEGSGYTTDDVAEENWSYFPFPDHLPPSISLLIKITQDINDFFNVSPRNVALIHCREGKGRSGSVCCAYLMYEAKLRGIYISVDEAIAMFTRRRMRKFFGPGVLIMSQIKYLNYWKCYLLFSEKMMNNFLFFDSRINVPFDAGRSAITKITVVRPTLLLILSKFKLFTYIEKRNGLETELLRTQSLGFPNISASSSFLDVPVNIPITAQMKDIKLSFERQFCLAYTWFNLYFETLGELKRPLPQHGSSHLTARRLVLPWELFDGIRGTKINSSIKLFDKIEVSWVYHWPRP</sequence>
<reference evidence="7" key="1">
    <citation type="submission" date="2019-03" db="EMBL/GenBank/DDBJ databases">
        <title>Snf2 controls pulcherriminic acid biosynthesis and connects pigmentation and antifungal activity of the yeast Metschnikowia pulcherrima.</title>
        <authorList>
            <person name="Gore-Lloyd D."/>
            <person name="Sumann I."/>
            <person name="Brachmann A.O."/>
            <person name="Schneeberger K."/>
            <person name="Ortiz-Merino R.A."/>
            <person name="Moreno-Beltran M."/>
            <person name="Schlaefli M."/>
            <person name="Kirner P."/>
            <person name="Santos Kron A."/>
            <person name="Wolfe K.H."/>
            <person name="Piel J."/>
            <person name="Ahrens C.H."/>
            <person name="Henk D."/>
            <person name="Freimoser F.M."/>
        </authorList>
    </citation>
    <scope>NUCLEOTIDE SEQUENCE [LARGE SCALE GENOMIC DNA]</scope>
    <source>
        <strain evidence="7">APC 1.2</strain>
    </source>
</reference>
<dbReference type="GO" id="GO:0046856">
    <property type="term" value="P:phosphatidylinositol dephosphorylation"/>
    <property type="evidence" value="ECO:0007669"/>
    <property type="project" value="TreeGrafter"/>
</dbReference>
<dbReference type="GO" id="GO:0043491">
    <property type="term" value="P:phosphatidylinositol 3-kinase/protein kinase B signal transduction"/>
    <property type="evidence" value="ECO:0007669"/>
    <property type="project" value="TreeGrafter"/>
</dbReference>
<dbReference type="InterPro" id="IPR029023">
    <property type="entry name" value="Tensin_phosphatase"/>
</dbReference>
<dbReference type="CDD" id="cd14497">
    <property type="entry name" value="PTP_PTEN-like"/>
    <property type="match status" value="1"/>
</dbReference>
<dbReference type="GO" id="GO:0005634">
    <property type="term" value="C:nucleus"/>
    <property type="evidence" value="ECO:0007669"/>
    <property type="project" value="TreeGrafter"/>
</dbReference>
<dbReference type="GO" id="GO:0051896">
    <property type="term" value="P:regulation of phosphatidylinositol 3-kinase/protein kinase B signal transduction"/>
    <property type="evidence" value="ECO:0007669"/>
    <property type="project" value="TreeGrafter"/>
</dbReference>
<organism evidence="6 7">
    <name type="scientific">Metschnikowia aff. pulcherrima</name>
    <dbReference type="NCBI Taxonomy" id="2163413"/>
    <lineage>
        <taxon>Eukaryota</taxon>
        <taxon>Fungi</taxon>
        <taxon>Dikarya</taxon>
        <taxon>Ascomycota</taxon>
        <taxon>Saccharomycotina</taxon>
        <taxon>Pichiomycetes</taxon>
        <taxon>Metschnikowiaceae</taxon>
        <taxon>Metschnikowia</taxon>
    </lineage>
</organism>
<dbReference type="STRING" id="2163413.A0A4P6XSS3"/>
<dbReference type="PROSITE" id="PS00383">
    <property type="entry name" value="TYR_PHOSPHATASE_1"/>
    <property type="match status" value="1"/>
</dbReference>
<keyword evidence="7" id="KW-1185">Reference proteome</keyword>
<evidence type="ECO:0000256" key="2">
    <source>
        <dbReference type="ARBA" id="ARBA00022801"/>
    </source>
</evidence>
<dbReference type="InterPro" id="IPR029021">
    <property type="entry name" value="Prot-tyrosine_phosphatase-like"/>
</dbReference>
<accession>A0A4P6XSS3</accession>
<dbReference type="EMBL" id="CP034459">
    <property type="protein sequence ID" value="QBM89198.1"/>
    <property type="molecule type" value="Genomic_DNA"/>
</dbReference>
<proteinExistence type="predicted"/>
<name>A0A4P6XSS3_9ASCO</name>
<keyword evidence="3" id="KW-0732">Signal</keyword>
<dbReference type="InterPro" id="IPR000387">
    <property type="entry name" value="Tyr_Pase_dom"/>
</dbReference>
<evidence type="ECO:0000313" key="6">
    <source>
        <dbReference type="EMBL" id="QBM89198.1"/>
    </source>
</evidence>
<dbReference type="PANTHER" id="PTHR12305">
    <property type="entry name" value="PHOSPHATASE WITH HOMOLOGY TO TENSIN"/>
    <property type="match status" value="1"/>
</dbReference>
<dbReference type="AlphaFoldDB" id="A0A4P6XSS3"/>
<evidence type="ECO:0000259" key="5">
    <source>
        <dbReference type="PROSITE" id="PS51181"/>
    </source>
</evidence>
<feature type="signal peptide" evidence="3">
    <location>
        <begin position="1"/>
        <end position="33"/>
    </location>
</feature>
<evidence type="ECO:0000313" key="7">
    <source>
        <dbReference type="Proteomes" id="UP000292447"/>
    </source>
</evidence>
<gene>
    <name evidence="6" type="primary">MPUL0D02610</name>
    <name evidence="6" type="ORF">METSCH_D02610</name>
</gene>
<dbReference type="GO" id="GO:0016314">
    <property type="term" value="F:phosphatidylinositol-3,4,5-trisphosphate 3-phosphatase activity"/>
    <property type="evidence" value="ECO:0007669"/>
    <property type="project" value="UniProtKB-EC"/>
</dbReference>
<dbReference type="PANTHER" id="PTHR12305:SF81">
    <property type="entry name" value="PHOSPHATIDYLINOSITOL 3,4,5-TRISPHOSPHATE 3-PHOSPHATASE AND DUAL-SPECIFICITY PROTEIN PHOSPHATASE PTEN"/>
    <property type="match status" value="1"/>
</dbReference>
<feature type="domain" description="Tyrosine specific protein phosphatases" evidence="4">
    <location>
        <begin position="155"/>
        <end position="219"/>
    </location>
</feature>
<evidence type="ECO:0000256" key="3">
    <source>
        <dbReference type="SAM" id="SignalP"/>
    </source>
</evidence>
<feature type="chain" id="PRO_5020657518" description="phosphatidylinositol-3,4,5-trisphosphate 3-phosphatase" evidence="3">
    <location>
        <begin position="34"/>
        <end position="416"/>
    </location>
</feature>
<dbReference type="EC" id="3.1.3.67" evidence="1"/>
<dbReference type="Proteomes" id="UP000292447">
    <property type="component" value="Chromosome IV"/>
</dbReference>
<dbReference type="GO" id="GO:0042995">
    <property type="term" value="C:cell projection"/>
    <property type="evidence" value="ECO:0007669"/>
    <property type="project" value="TreeGrafter"/>
</dbReference>
<dbReference type="InterPro" id="IPR051281">
    <property type="entry name" value="Dual-spec_lipid-protein_phosph"/>
</dbReference>
<evidence type="ECO:0000256" key="1">
    <source>
        <dbReference type="ARBA" id="ARBA00013015"/>
    </source>
</evidence>
<dbReference type="GO" id="GO:0004725">
    <property type="term" value="F:protein tyrosine phosphatase activity"/>
    <property type="evidence" value="ECO:0007669"/>
    <property type="project" value="TreeGrafter"/>
</dbReference>
<dbReference type="GO" id="GO:0005829">
    <property type="term" value="C:cytosol"/>
    <property type="evidence" value="ECO:0007669"/>
    <property type="project" value="TreeGrafter"/>
</dbReference>
<feature type="domain" description="Phosphatase tensin-type" evidence="5">
    <location>
        <begin position="64"/>
        <end position="247"/>
    </location>
</feature>
<dbReference type="PROSITE" id="PS51181">
    <property type="entry name" value="PPASE_TENSIN"/>
    <property type="match status" value="1"/>
</dbReference>
<protein>
    <recommendedName>
        <fullName evidence="1">phosphatidylinositol-3,4,5-trisphosphate 3-phosphatase</fullName>
        <ecNumber evidence="1">3.1.3.67</ecNumber>
    </recommendedName>
</protein>
<keyword evidence="2" id="KW-0378">Hydrolase</keyword>
<dbReference type="SUPFAM" id="SSF52799">
    <property type="entry name" value="(Phosphotyrosine protein) phosphatases II"/>
    <property type="match status" value="1"/>
</dbReference>
<evidence type="ECO:0000259" key="4">
    <source>
        <dbReference type="PROSITE" id="PS50056"/>
    </source>
</evidence>
<dbReference type="PROSITE" id="PS50056">
    <property type="entry name" value="TYR_PHOSPHATASE_2"/>
    <property type="match status" value="1"/>
</dbReference>